<feature type="chain" id="PRO_5040814982" evidence="2">
    <location>
        <begin position="28"/>
        <end position="76"/>
    </location>
</feature>
<evidence type="ECO:0000313" key="4">
    <source>
        <dbReference type="Proteomes" id="UP001142175"/>
    </source>
</evidence>
<comment type="caution">
    <text evidence="3">The sequence shown here is derived from an EMBL/GenBank/DDBJ whole genome shotgun (WGS) entry which is preliminary data.</text>
</comment>
<evidence type="ECO:0000256" key="1">
    <source>
        <dbReference type="SAM" id="MobiDB-lite"/>
    </source>
</evidence>
<name>A0A9X2T1D3_9BACT</name>
<protein>
    <submittedName>
        <fullName evidence="3">Uncharacterized protein</fullName>
    </submittedName>
</protein>
<gene>
    <name evidence="3" type="ORF">NU887_05645</name>
</gene>
<accession>A0A9X2T1D3</accession>
<sequence>MTLLKKLKSSTLLVLAFGFLFVATVSSCGGKKEGEESTEQVESAEHPAEGAEHPSDGAEHPTDSTSEHPADTTATN</sequence>
<dbReference type="RefSeq" id="WP_258422386.1">
    <property type="nucleotide sequence ID" value="NZ_JANAEZ010000006.1"/>
</dbReference>
<organism evidence="3 4">
    <name type="scientific">Aquiflexum gelatinilyticum</name>
    <dbReference type="NCBI Taxonomy" id="2961943"/>
    <lineage>
        <taxon>Bacteria</taxon>
        <taxon>Pseudomonadati</taxon>
        <taxon>Bacteroidota</taxon>
        <taxon>Cytophagia</taxon>
        <taxon>Cytophagales</taxon>
        <taxon>Cyclobacteriaceae</taxon>
        <taxon>Aquiflexum</taxon>
    </lineage>
</organism>
<feature type="compositionally biased region" description="Basic and acidic residues" evidence="1">
    <location>
        <begin position="43"/>
        <end position="70"/>
    </location>
</feature>
<evidence type="ECO:0000256" key="2">
    <source>
        <dbReference type="SAM" id="SignalP"/>
    </source>
</evidence>
<proteinExistence type="predicted"/>
<evidence type="ECO:0000313" key="3">
    <source>
        <dbReference type="EMBL" id="MCR9014510.1"/>
    </source>
</evidence>
<feature type="signal peptide" evidence="2">
    <location>
        <begin position="1"/>
        <end position="27"/>
    </location>
</feature>
<dbReference type="AlphaFoldDB" id="A0A9X2T1D3"/>
<dbReference type="EMBL" id="JANSUY010000002">
    <property type="protein sequence ID" value="MCR9014510.1"/>
    <property type="molecule type" value="Genomic_DNA"/>
</dbReference>
<feature type="region of interest" description="Disordered" evidence="1">
    <location>
        <begin position="28"/>
        <end position="76"/>
    </location>
</feature>
<keyword evidence="2" id="KW-0732">Signal</keyword>
<dbReference type="Proteomes" id="UP001142175">
    <property type="component" value="Unassembled WGS sequence"/>
</dbReference>
<reference evidence="3" key="1">
    <citation type="submission" date="2022-08" db="EMBL/GenBank/DDBJ databases">
        <authorList>
            <person name="Zhang D."/>
        </authorList>
    </citation>
    <scope>NUCLEOTIDE SEQUENCE</scope>
    <source>
        <strain evidence="3">XJ19-11</strain>
    </source>
</reference>
<keyword evidence="4" id="KW-1185">Reference proteome</keyword>
<dbReference type="PROSITE" id="PS51257">
    <property type="entry name" value="PROKAR_LIPOPROTEIN"/>
    <property type="match status" value="1"/>
</dbReference>